<dbReference type="RefSeq" id="XP_016991086.1">
    <property type="nucleotide sequence ID" value="XM_017135597.1"/>
</dbReference>
<feature type="region of interest" description="Disordered" evidence="1">
    <location>
        <begin position="204"/>
        <end position="310"/>
    </location>
</feature>
<organism evidence="2">
    <name type="scientific">Drosophila rhopaloa</name>
    <name type="common">Fruit fly</name>
    <dbReference type="NCBI Taxonomy" id="1041015"/>
    <lineage>
        <taxon>Eukaryota</taxon>
        <taxon>Metazoa</taxon>
        <taxon>Ecdysozoa</taxon>
        <taxon>Arthropoda</taxon>
        <taxon>Hexapoda</taxon>
        <taxon>Insecta</taxon>
        <taxon>Pterygota</taxon>
        <taxon>Neoptera</taxon>
        <taxon>Endopterygota</taxon>
        <taxon>Diptera</taxon>
        <taxon>Brachycera</taxon>
        <taxon>Muscomorpha</taxon>
        <taxon>Ephydroidea</taxon>
        <taxon>Drosophilidae</taxon>
        <taxon>Drosophila</taxon>
        <taxon>Sophophora</taxon>
    </lineage>
</organism>
<feature type="compositionally biased region" description="Polar residues" evidence="1">
    <location>
        <begin position="204"/>
        <end position="215"/>
    </location>
</feature>
<reference evidence="2" key="1">
    <citation type="submission" date="2025-08" db="UniProtKB">
        <authorList>
            <consortium name="RefSeq"/>
        </authorList>
    </citation>
    <scope>IDENTIFICATION</scope>
</reference>
<dbReference type="AlphaFoldDB" id="A0A6P4G0U9"/>
<protein>
    <submittedName>
        <fullName evidence="2">Uncharacterized protein LOC108053028</fullName>
    </submittedName>
</protein>
<sequence length="337" mass="37566">MRSVQQEMARWRFESLKSRCVLIDRENLLTEHKISFKPMQAMEFNIKEAELKAALPRIVSVTPKSPSPSAQLTSRRTTLIAAPETSSTSLPNPTEIIVLDTPMKPAIKKEGVEPLDHAAKPAIKGTPVKVKREATESGIEPWSNGTPIKTIMGVRIKREVNLNIDQKAQLSIKKELETPEAIPMSQMMGTPVEAKCSLKQLQNDEATSPKDMNQNETEEDDVKTTETPAKPTMKGTKVKSNEELLGSREYHLETPAKPQRKGTPVKLIKIDTETLDSDEESFKETTTKADGKEGVEILDNPTPQKPLRKGTPVRIVAIKDTTNNNVRSILTKKRQVF</sequence>
<name>A0A6P4G0U9_DRORH</name>
<feature type="compositionally biased region" description="Basic and acidic residues" evidence="1">
    <location>
        <begin position="239"/>
        <end position="254"/>
    </location>
</feature>
<proteinExistence type="predicted"/>
<accession>A0A6P4G0U9</accession>
<dbReference type="OrthoDB" id="2121607at2759"/>
<evidence type="ECO:0000313" key="2">
    <source>
        <dbReference type="RefSeq" id="XP_016991086.1"/>
    </source>
</evidence>
<gene>
    <name evidence="2" type="primary">LOC108053028</name>
</gene>
<evidence type="ECO:0000256" key="1">
    <source>
        <dbReference type="SAM" id="MobiDB-lite"/>
    </source>
</evidence>
<feature type="non-terminal residue" evidence="2">
    <location>
        <position position="337"/>
    </location>
</feature>
<feature type="compositionally biased region" description="Basic and acidic residues" evidence="1">
    <location>
        <begin position="280"/>
        <end position="295"/>
    </location>
</feature>